<dbReference type="STRING" id="1219077.VAZ01S_003_00110"/>
<gene>
    <name evidence="3" type="ORF">VAZ01S_003_00110</name>
</gene>
<keyword evidence="1" id="KW-0812">Transmembrane</keyword>
<feature type="transmembrane region" description="Helical" evidence="1">
    <location>
        <begin position="9"/>
        <end position="29"/>
    </location>
</feature>
<dbReference type="RefSeq" id="WP_021707904.1">
    <property type="nucleotide sequence ID" value="NZ_BAOB01000024.1"/>
</dbReference>
<evidence type="ECO:0000256" key="1">
    <source>
        <dbReference type="SAM" id="Phobius"/>
    </source>
</evidence>
<keyword evidence="1" id="KW-1133">Transmembrane helix</keyword>
<dbReference type="AlphaFoldDB" id="U3ALE7"/>
<sequence>MFTDNKKSLAFLIASILIMVISFVINVGLASDKEATFSVTTNYVSSTHDYVATEHVEAFLRDQNFESLTILKETGMEDMLKMHTYGYITTNYKGLYHATITSEEIHNVDLDLKETKGLLLFKKYISAKRKRAFMKSIQIVEELPGGYLLLISDKPIKKMTLGKFDWL</sequence>
<dbReference type="eggNOG" id="ENOG502ZJX3">
    <property type="taxonomic scope" value="Bacteria"/>
</dbReference>
<keyword evidence="4" id="KW-1185">Reference proteome</keyword>
<dbReference type="EMBL" id="BATL01000003">
    <property type="protein sequence ID" value="GAD74122.1"/>
    <property type="molecule type" value="Genomic_DNA"/>
</dbReference>
<dbReference type="PROSITE" id="PS51539">
    <property type="entry name" value="AV_PCP_ALPHA"/>
    <property type="match status" value="1"/>
</dbReference>
<comment type="caution">
    <text evidence="3">The sequence shown here is derived from an EMBL/GenBank/DDBJ whole genome shotgun (WGS) entry which is preliminary data.</text>
</comment>
<name>U3ALE7_9VIBR</name>
<dbReference type="OrthoDB" id="5899141at2"/>
<reference evidence="3 4" key="1">
    <citation type="submission" date="2013-09" db="EMBL/GenBank/DDBJ databases">
        <title>Whole genome shotgun sequence of Vibrio azureus NBRC 104587.</title>
        <authorList>
            <person name="Isaki S."/>
            <person name="Hosoyama A."/>
            <person name="Numata M."/>
            <person name="Hashimoto M."/>
            <person name="Hosoyama Y."/>
            <person name="Tsuchikane K."/>
            <person name="Noguchi M."/>
            <person name="Hirakata S."/>
            <person name="Ichikawa N."/>
            <person name="Ohji S."/>
            <person name="Yamazoe A."/>
            <person name="Fujita N."/>
        </authorList>
    </citation>
    <scope>NUCLEOTIDE SEQUENCE [LARGE SCALE GENOMIC DNA]</scope>
    <source>
        <strain evidence="3 4">NBRC 104587</strain>
    </source>
</reference>
<dbReference type="Proteomes" id="UP000016567">
    <property type="component" value="Unassembled WGS sequence"/>
</dbReference>
<proteinExistence type="predicted"/>
<keyword evidence="1" id="KW-0472">Membrane</keyword>
<evidence type="ECO:0000313" key="4">
    <source>
        <dbReference type="Proteomes" id="UP000016567"/>
    </source>
</evidence>
<feature type="domain" description="Peptidase C31" evidence="2">
    <location>
        <begin position="141"/>
        <end position="167"/>
    </location>
</feature>
<evidence type="ECO:0000313" key="3">
    <source>
        <dbReference type="EMBL" id="GAD74122.1"/>
    </source>
</evidence>
<dbReference type="GO" id="GO:0004197">
    <property type="term" value="F:cysteine-type endopeptidase activity"/>
    <property type="evidence" value="ECO:0007669"/>
    <property type="project" value="InterPro"/>
</dbReference>
<dbReference type="InterPro" id="IPR008741">
    <property type="entry name" value="AV_PCPalpha"/>
</dbReference>
<evidence type="ECO:0000259" key="2">
    <source>
        <dbReference type="PROSITE" id="PS51539"/>
    </source>
</evidence>
<protein>
    <recommendedName>
        <fullName evidence="2">Peptidase C31 domain-containing protein</fullName>
    </recommendedName>
</protein>
<accession>U3ALE7</accession>
<organism evidence="3 4">
    <name type="scientific">Vibrio azureus NBRC 104587</name>
    <dbReference type="NCBI Taxonomy" id="1219077"/>
    <lineage>
        <taxon>Bacteria</taxon>
        <taxon>Pseudomonadati</taxon>
        <taxon>Pseudomonadota</taxon>
        <taxon>Gammaproteobacteria</taxon>
        <taxon>Vibrionales</taxon>
        <taxon>Vibrionaceae</taxon>
        <taxon>Vibrio</taxon>
    </lineage>
</organism>